<sequence length="275" mass="31443">MHMEFLKPVRGCQSAITLSVEQAYASYIPPTFKPFTLVLHNPEYEEPFTIKVHKEIKFVQGRGVYEAVWGGKDAIVKYWGLEADCPDGWEAYAREILAHYHFGHEQFMPWLYAHGTVTSGLNPGFAIITEKRAGSHIGKHLAEKDNSSIFKYSQLAAITELDEAVSKLGLEGMLHPAMFKNNILWDDDALRITILGWQNMVILKGEYREVLIRWEEGRKERVLRGAVWDDLSDEGREFSAYWEGRMVYTALPPPEGMGVRSIPEVYPGPRMKLPR</sequence>
<dbReference type="Proteomes" id="UP001373714">
    <property type="component" value="Unassembled WGS sequence"/>
</dbReference>
<proteinExistence type="predicted"/>
<accession>A0AAV9U510</accession>
<protein>
    <recommendedName>
        <fullName evidence="3">Protein kinase domain-containing protein</fullName>
    </recommendedName>
</protein>
<evidence type="ECO:0000313" key="2">
    <source>
        <dbReference type="Proteomes" id="UP001373714"/>
    </source>
</evidence>
<name>A0AAV9U510_9PEZI</name>
<reference evidence="1 2" key="1">
    <citation type="submission" date="2019-10" db="EMBL/GenBank/DDBJ databases">
        <authorList>
            <person name="Palmer J.M."/>
        </authorList>
    </citation>
    <scope>NUCLEOTIDE SEQUENCE [LARGE SCALE GENOMIC DNA]</scope>
    <source>
        <strain evidence="1 2">TWF730</strain>
    </source>
</reference>
<organism evidence="1 2">
    <name type="scientific">Orbilia blumenaviensis</name>
    <dbReference type="NCBI Taxonomy" id="1796055"/>
    <lineage>
        <taxon>Eukaryota</taxon>
        <taxon>Fungi</taxon>
        <taxon>Dikarya</taxon>
        <taxon>Ascomycota</taxon>
        <taxon>Pezizomycotina</taxon>
        <taxon>Orbiliomycetes</taxon>
        <taxon>Orbiliales</taxon>
        <taxon>Orbiliaceae</taxon>
        <taxon>Orbilia</taxon>
    </lineage>
</organism>
<dbReference type="AlphaFoldDB" id="A0AAV9U510"/>
<comment type="caution">
    <text evidence="1">The sequence shown here is derived from an EMBL/GenBank/DDBJ whole genome shotgun (WGS) entry which is preliminary data.</text>
</comment>
<evidence type="ECO:0008006" key="3">
    <source>
        <dbReference type="Google" id="ProtNLM"/>
    </source>
</evidence>
<gene>
    <name evidence="1" type="ORF">TWF730_003635</name>
</gene>
<keyword evidence="2" id="KW-1185">Reference proteome</keyword>
<dbReference type="EMBL" id="JAVHNS010000015">
    <property type="protein sequence ID" value="KAK6334421.1"/>
    <property type="molecule type" value="Genomic_DNA"/>
</dbReference>
<evidence type="ECO:0000313" key="1">
    <source>
        <dbReference type="EMBL" id="KAK6334421.1"/>
    </source>
</evidence>